<keyword evidence="3" id="KW-1185">Reference proteome</keyword>
<feature type="compositionally biased region" description="Low complexity" evidence="1">
    <location>
        <begin position="256"/>
        <end position="268"/>
    </location>
</feature>
<sequence length="918" mass="101747">MDLDNTRHISVSQTSLHSTYQTNGRVADTPGLRSPSQPRLPFQSLNETSALLRSPGPLESMLKTTTETGDLGVYSINPPTSKGACYRPPISRPSHRKVRRHSRPHHDDFKNGPARDDRKSLPSYRDTTSEIISLYGTPTAPYHRSFSPASEGQRSHSLTTCSSRRFPSFKSSGTFHSQQSNGGLQRPRSPFPYPTRLKRPGVRPSSPAMTDNGYIDYSRMVEIDRSLHRTTHEYHTHRGHRKYRRYPPLSMRPEYSRSMSSLPSRSSSAPYCGPGANPSRTPRKTFYPPSRSPHHQHLAGDQSLRSASLTSIVEMYQGRSPEGSIQPLRSPGSFYYDYSEEFNAKYPDEYGYASLICSPPGDTIDTLGAGDITTRRDVTPAADFKDMATGNELGGTNDYQKHPENCNDELPVFSGSSCNPKTPGIRPVVCGTRTDPRAGQSKANHLVTSTLVERGSSILSVGTSKDEWIWGENDDEQDAQGSPNAPPEMAAAFPEKLPAKVENSTIEQPMPKAIKGRHRRNPANANIKIDNRNTLAKPRHIQGKENISPAILAPNPISPAHQLRMTNSIPQLMKALPPLPDEAQHSTEIPCGTSSRDDRAPTHLLFASSPAYTASLSKSGPTGGATVPCTNPIPCGEESAKPSRDQILSNPSRFKVRLRSSRSAGLHSKWSIESLGVPERGSSNPIKPRLKLKVSRNRLSSGFSGPGGTVVRNTGPQQHSSLLELKGFPQRDVLKNRSSFREALEEQLAQLGTDKRLSNIDEGTVRGPSRQLSDQFDIPYPPSTKGIVMAELVTQPKFESETELFGRRRPSDRGAHLKSPSKKSSFFQPRKPRMVSRRKFKRTSNTYGGDATRYISSDTRDSSSDDSVLAPSHIDMMLSRRLRNKTRRVKRWATEAKRAVRTLMRRTLIRSQYSQSEG</sequence>
<evidence type="ECO:0000313" key="3">
    <source>
        <dbReference type="Proteomes" id="UP001187734"/>
    </source>
</evidence>
<feature type="region of interest" description="Disordered" evidence="1">
    <location>
        <begin position="1"/>
        <end position="41"/>
    </location>
</feature>
<dbReference type="EMBL" id="ONZP01000365">
    <property type="protein sequence ID" value="SPJ82488.1"/>
    <property type="molecule type" value="Genomic_DNA"/>
</dbReference>
<organism evidence="2 3">
    <name type="scientific">Fusarium torulosum</name>
    <dbReference type="NCBI Taxonomy" id="33205"/>
    <lineage>
        <taxon>Eukaryota</taxon>
        <taxon>Fungi</taxon>
        <taxon>Dikarya</taxon>
        <taxon>Ascomycota</taxon>
        <taxon>Pezizomycotina</taxon>
        <taxon>Sordariomycetes</taxon>
        <taxon>Hypocreomycetidae</taxon>
        <taxon>Hypocreales</taxon>
        <taxon>Nectriaceae</taxon>
        <taxon>Fusarium</taxon>
    </lineage>
</organism>
<name>A0AAE8SLJ0_9HYPO</name>
<feature type="region of interest" description="Disordered" evidence="1">
    <location>
        <begin position="799"/>
        <end position="868"/>
    </location>
</feature>
<evidence type="ECO:0000256" key="1">
    <source>
        <dbReference type="SAM" id="MobiDB-lite"/>
    </source>
</evidence>
<feature type="compositionally biased region" description="Basic and acidic residues" evidence="1">
    <location>
        <begin position="799"/>
        <end position="815"/>
    </location>
</feature>
<feature type="compositionally biased region" description="Polar residues" evidence="1">
    <location>
        <begin position="8"/>
        <end position="24"/>
    </location>
</feature>
<dbReference type="Proteomes" id="UP001187734">
    <property type="component" value="Unassembled WGS sequence"/>
</dbReference>
<reference evidence="2" key="1">
    <citation type="submission" date="2018-03" db="EMBL/GenBank/DDBJ databases">
        <authorList>
            <person name="Guldener U."/>
        </authorList>
    </citation>
    <scope>NUCLEOTIDE SEQUENCE</scope>
</reference>
<feature type="compositionally biased region" description="Basic residues" evidence="1">
    <location>
        <begin position="93"/>
        <end position="104"/>
    </location>
</feature>
<protein>
    <submittedName>
        <fullName evidence="2">Uncharacterized protein</fullName>
    </submittedName>
</protein>
<proteinExistence type="predicted"/>
<gene>
    <name evidence="2" type="ORF">FTOL_09893</name>
</gene>
<feature type="region of interest" description="Disordered" evidence="1">
    <location>
        <begin position="69"/>
        <end position="211"/>
    </location>
</feature>
<feature type="region of interest" description="Disordered" evidence="1">
    <location>
        <begin position="253"/>
        <end position="304"/>
    </location>
</feature>
<feature type="compositionally biased region" description="Basic residues" evidence="1">
    <location>
        <begin position="830"/>
        <end position="842"/>
    </location>
</feature>
<dbReference type="AlphaFoldDB" id="A0AAE8SLJ0"/>
<feature type="compositionally biased region" description="Polar residues" evidence="1">
    <location>
        <begin position="147"/>
        <end position="183"/>
    </location>
</feature>
<evidence type="ECO:0000313" key="2">
    <source>
        <dbReference type="EMBL" id="SPJ82488.1"/>
    </source>
</evidence>
<accession>A0AAE8SLJ0</accession>
<feature type="compositionally biased region" description="Basic and acidic residues" evidence="1">
    <location>
        <begin position="105"/>
        <end position="120"/>
    </location>
</feature>
<comment type="caution">
    <text evidence="2">The sequence shown here is derived from an EMBL/GenBank/DDBJ whole genome shotgun (WGS) entry which is preliminary data.</text>
</comment>